<evidence type="ECO:0000313" key="10">
    <source>
        <dbReference type="EMBL" id="MTW23771.1"/>
    </source>
</evidence>
<keyword evidence="2" id="KW-0813">Transport</keyword>
<keyword evidence="6" id="KW-0378">Hydrolase</keyword>
<dbReference type="OMA" id="RTCDHVV"/>
<dbReference type="Proteomes" id="UP000045541">
    <property type="component" value="Unassembled WGS sequence"/>
</dbReference>
<dbReference type="Proteomes" id="UP000729182">
    <property type="component" value="Unassembled WGS sequence"/>
</dbReference>
<proteinExistence type="inferred from homology"/>
<gene>
    <name evidence="6" type="primary">drrA_1</name>
    <name evidence="7" type="ORF">ERS021218_02064</name>
    <name evidence="6" type="ORF">ERS096071_01796</name>
    <name evidence="9" type="ORF">GM535_02745</name>
    <name evidence="10" type="ORF">GM537_02505</name>
    <name evidence="8" type="ORF">GM545_07200</name>
</gene>
<dbReference type="InterPro" id="IPR003439">
    <property type="entry name" value="ABC_transporter-like_ATP-bd"/>
</dbReference>
<dbReference type="EMBL" id="WNHU01000035">
    <property type="protein sequence ID" value="MTV43404.1"/>
    <property type="molecule type" value="Genomic_DNA"/>
</dbReference>
<feature type="domain" description="ABC transporter" evidence="5">
    <location>
        <begin position="4"/>
        <end position="232"/>
    </location>
</feature>
<evidence type="ECO:0000313" key="6">
    <source>
        <dbReference type="EMBL" id="CKJ27741.1"/>
    </source>
</evidence>
<evidence type="ECO:0000256" key="4">
    <source>
        <dbReference type="ARBA" id="ARBA00022840"/>
    </source>
</evidence>
<reference evidence="6 11" key="2">
    <citation type="submission" date="2015-03" db="EMBL/GenBank/DDBJ databases">
        <authorList>
            <consortium name="Pathogen Informatics"/>
            <person name="Murphy D."/>
        </authorList>
    </citation>
    <scope>NUCLEOTIDE SEQUENCE [LARGE SCALE GENOMIC DNA]</scope>
    <source>
        <strain evidence="6 11">0310</strain>
    </source>
</reference>
<evidence type="ECO:0000313" key="8">
    <source>
        <dbReference type="EMBL" id="MTV43404.1"/>
    </source>
</evidence>
<reference evidence="13 14" key="3">
    <citation type="submission" date="2019-11" db="EMBL/GenBank/DDBJ databases">
        <title>Growth characteristics of pneumococcus vary with the chemical composition of the capsule and with environmental conditions.</title>
        <authorList>
            <person name="Tothpal A."/>
            <person name="Desobry K."/>
            <person name="Joshi S."/>
            <person name="Wyllie A.L."/>
            <person name="Weinberger D.M."/>
        </authorList>
    </citation>
    <scope>NUCLEOTIDE SEQUENCE</scope>
    <source>
        <strain evidence="8">Pnumococcus09N</strain>
        <strain evidence="13">pnumococcus09N</strain>
        <strain evidence="9">Pnumococcus10A</strain>
        <strain evidence="14">pnumococcus23A</strain>
        <strain evidence="10">Pnumococcus23A</strain>
    </source>
</reference>
<evidence type="ECO:0000313" key="7">
    <source>
        <dbReference type="EMBL" id="COR94313.1"/>
    </source>
</evidence>
<protein>
    <submittedName>
        <fullName evidence="8">ATP-binding cassette domain-containing protein</fullName>
    </submittedName>
    <submittedName>
        <fullName evidence="6">Lantibiotic transport ATP-binding protein</fullName>
        <ecNumber evidence="6">3.6.3.-</ecNumber>
    </submittedName>
</protein>
<evidence type="ECO:0000259" key="5">
    <source>
        <dbReference type="PROSITE" id="PS50893"/>
    </source>
</evidence>
<dbReference type="Gene3D" id="3.40.50.300">
    <property type="entry name" value="P-loop containing nucleotide triphosphate hydrolases"/>
    <property type="match status" value="1"/>
</dbReference>
<evidence type="ECO:0000256" key="3">
    <source>
        <dbReference type="ARBA" id="ARBA00022741"/>
    </source>
</evidence>
<dbReference type="EMBL" id="CMWB01000040">
    <property type="protein sequence ID" value="CKJ27741.1"/>
    <property type="molecule type" value="Genomic_DNA"/>
</dbReference>
<sequence length="242" mass="27069">MAIVEIINLTKSFKDIEVIHNTSFYLNKGKVYGFVGPNGAGKTTIIKMILGILKPDSGKITIFNQTVEQNSENILSRIGLVLGPSFYGHLDAYKNLKLIANMKGLSLDTERLNEYLSMVGLKDVKKKKVKNFSMGMKQRLSIAASLLGSPEILIWDEPINGLDPQGVIEIRSLIRFLQEKKGITFLISSHILSELDKVISDIIIINYGKVEFFGSCHYLLQKYNCRNLEEAYLACLAGGEYD</sequence>
<reference evidence="7 12" key="1">
    <citation type="submission" date="2015-03" db="EMBL/GenBank/DDBJ databases">
        <authorList>
            <person name="Murphy D."/>
        </authorList>
    </citation>
    <scope>NUCLEOTIDE SEQUENCE [LARGE SCALE GENOMIC DNA]</scope>
    <source>
        <strain evidence="7 12">SMRU1708</strain>
    </source>
</reference>
<dbReference type="RefSeq" id="WP_001018880.1">
    <property type="nucleotide sequence ID" value="NZ_AP026928.1"/>
</dbReference>
<dbReference type="EMBL" id="WNHN01000006">
    <property type="protein sequence ID" value="MTV76243.1"/>
    <property type="molecule type" value="Genomic_DNA"/>
</dbReference>
<dbReference type="PATRIC" id="fig|1313.5270.peg.1548"/>
<accession>A0A064BZE3</accession>
<dbReference type="PROSITE" id="PS50893">
    <property type="entry name" value="ABC_TRANSPORTER_2"/>
    <property type="match status" value="1"/>
</dbReference>
<dbReference type="InterPro" id="IPR003593">
    <property type="entry name" value="AAA+_ATPase"/>
</dbReference>
<dbReference type="Proteomes" id="UP000490982">
    <property type="component" value="Unassembled WGS sequence"/>
</dbReference>
<dbReference type="SUPFAM" id="SSF52540">
    <property type="entry name" value="P-loop containing nucleoside triphosphate hydrolases"/>
    <property type="match status" value="1"/>
</dbReference>
<dbReference type="GO" id="GO:0005524">
    <property type="term" value="F:ATP binding"/>
    <property type="evidence" value="ECO:0007669"/>
    <property type="project" value="UniProtKB-KW"/>
</dbReference>
<dbReference type="InterPro" id="IPR027417">
    <property type="entry name" value="P-loop_NTPase"/>
</dbReference>
<evidence type="ECO:0000256" key="2">
    <source>
        <dbReference type="ARBA" id="ARBA00022448"/>
    </source>
</evidence>
<evidence type="ECO:0000313" key="14">
    <source>
        <dbReference type="Proteomes" id="UP000490982"/>
    </source>
</evidence>
<dbReference type="EC" id="3.6.3.-" evidence="6"/>
<dbReference type="PANTHER" id="PTHR43335">
    <property type="entry name" value="ABC TRANSPORTER, ATP-BINDING PROTEIN"/>
    <property type="match status" value="1"/>
</dbReference>
<evidence type="ECO:0000256" key="1">
    <source>
        <dbReference type="ARBA" id="ARBA00005417"/>
    </source>
</evidence>
<dbReference type="EMBL" id="WNHS01000006">
    <property type="protein sequence ID" value="MTW23771.1"/>
    <property type="molecule type" value="Genomic_DNA"/>
</dbReference>
<dbReference type="SMART" id="SM00382">
    <property type="entry name" value="AAA"/>
    <property type="match status" value="1"/>
</dbReference>
<dbReference type="PANTHER" id="PTHR43335:SF4">
    <property type="entry name" value="ABC TRANSPORTER, ATP-BINDING PROTEIN"/>
    <property type="match status" value="1"/>
</dbReference>
<dbReference type="EMBL" id="CRVC01000037">
    <property type="protein sequence ID" value="COR94313.1"/>
    <property type="molecule type" value="Genomic_DNA"/>
</dbReference>
<name>A0A064BZE3_STREE</name>
<dbReference type="Proteomes" id="UP000467349">
    <property type="component" value="Unassembled WGS sequence"/>
</dbReference>
<dbReference type="AlphaFoldDB" id="A0A064BZE3"/>
<comment type="similarity">
    <text evidence="1">Belongs to the ABC transporter superfamily.</text>
</comment>
<dbReference type="Proteomes" id="UP000046095">
    <property type="component" value="Unassembled WGS sequence"/>
</dbReference>
<evidence type="ECO:0000313" key="9">
    <source>
        <dbReference type="EMBL" id="MTV76243.1"/>
    </source>
</evidence>
<evidence type="ECO:0000313" key="11">
    <source>
        <dbReference type="Proteomes" id="UP000045541"/>
    </source>
</evidence>
<evidence type="ECO:0000313" key="13">
    <source>
        <dbReference type="Proteomes" id="UP000467349"/>
    </source>
</evidence>
<dbReference type="GO" id="GO:0016887">
    <property type="term" value="F:ATP hydrolysis activity"/>
    <property type="evidence" value="ECO:0007669"/>
    <property type="project" value="InterPro"/>
</dbReference>
<keyword evidence="4 6" id="KW-0067">ATP-binding</keyword>
<evidence type="ECO:0000313" key="12">
    <source>
        <dbReference type="Proteomes" id="UP000046095"/>
    </source>
</evidence>
<dbReference type="Pfam" id="PF00005">
    <property type="entry name" value="ABC_tran"/>
    <property type="match status" value="1"/>
</dbReference>
<keyword evidence="3" id="KW-0547">Nucleotide-binding</keyword>
<organism evidence="6 11">
    <name type="scientific">Streptococcus pneumoniae</name>
    <dbReference type="NCBI Taxonomy" id="1313"/>
    <lineage>
        <taxon>Bacteria</taxon>
        <taxon>Bacillati</taxon>
        <taxon>Bacillota</taxon>
        <taxon>Bacilli</taxon>
        <taxon>Lactobacillales</taxon>
        <taxon>Streptococcaceae</taxon>
        <taxon>Streptococcus</taxon>
    </lineage>
</organism>